<protein>
    <submittedName>
        <fullName evidence="1">Uncharacterized protein</fullName>
    </submittedName>
</protein>
<dbReference type="OrthoDB" id="2883672at2759"/>
<proteinExistence type="predicted"/>
<evidence type="ECO:0000313" key="2">
    <source>
        <dbReference type="Proteomes" id="UP000799302"/>
    </source>
</evidence>
<reference evidence="1" key="1">
    <citation type="journal article" date="2020" name="Stud. Mycol.">
        <title>101 Dothideomycetes genomes: a test case for predicting lifestyles and emergence of pathogens.</title>
        <authorList>
            <person name="Haridas S."/>
            <person name="Albert R."/>
            <person name="Binder M."/>
            <person name="Bloem J."/>
            <person name="Labutti K."/>
            <person name="Salamov A."/>
            <person name="Andreopoulos B."/>
            <person name="Baker S."/>
            <person name="Barry K."/>
            <person name="Bills G."/>
            <person name="Bluhm B."/>
            <person name="Cannon C."/>
            <person name="Castanera R."/>
            <person name="Culley D."/>
            <person name="Daum C."/>
            <person name="Ezra D."/>
            <person name="Gonzalez J."/>
            <person name="Henrissat B."/>
            <person name="Kuo A."/>
            <person name="Liang C."/>
            <person name="Lipzen A."/>
            <person name="Lutzoni F."/>
            <person name="Magnuson J."/>
            <person name="Mondo S."/>
            <person name="Nolan M."/>
            <person name="Ohm R."/>
            <person name="Pangilinan J."/>
            <person name="Park H.-J."/>
            <person name="Ramirez L."/>
            <person name="Alfaro M."/>
            <person name="Sun H."/>
            <person name="Tritt A."/>
            <person name="Yoshinaga Y."/>
            <person name="Zwiers L.-H."/>
            <person name="Turgeon B."/>
            <person name="Goodwin S."/>
            <person name="Spatafora J."/>
            <person name="Crous P."/>
            <person name="Grigoriev I."/>
        </authorList>
    </citation>
    <scope>NUCLEOTIDE SEQUENCE</scope>
    <source>
        <strain evidence="1">CBS 115976</strain>
    </source>
</reference>
<keyword evidence="2" id="KW-1185">Reference proteome</keyword>
<sequence length="262" mass="29239">MRILYAEQMEHYNKGGRALWDPPRRSDMRVGTLGYFNDDRVWNPMALITDPEAVKDIPGLTPMTARVKSFEEEEANWSPLKSSNVAEIGPSLELAVSAPGLPIEASASLTLKNSDDFGCVLTVSNPVKKEGYYGPEGPWRSWMDDNLKAIQDYMTKADVKKYGLFIVTKTYSVKSAIIAIKDGRSSKVALGFSAKVPAIGELGPHADWSKTTSDEAIFKFDSKGDDMRVVIVQGIYFTLNFFNKVRLMGLLEVALTWIDRVW</sequence>
<dbReference type="Proteomes" id="UP000799302">
    <property type="component" value="Unassembled WGS sequence"/>
</dbReference>
<gene>
    <name evidence="1" type="ORF">BT63DRAFT_375272</name>
</gene>
<name>A0A6A6U7R3_9PEZI</name>
<evidence type="ECO:0000313" key="1">
    <source>
        <dbReference type="EMBL" id="KAF2668000.1"/>
    </source>
</evidence>
<dbReference type="AlphaFoldDB" id="A0A6A6U7R3"/>
<organism evidence="1 2">
    <name type="scientific">Microthyrium microscopicum</name>
    <dbReference type="NCBI Taxonomy" id="703497"/>
    <lineage>
        <taxon>Eukaryota</taxon>
        <taxon>Fungi</taxon>
        <taxon>Dikarya</taxon>
        <taxon>Ascomycota</taxon>
        <taxon>Pezizomycotina</taxon>
        <taxon>Dothideomycetes</taxon>
        <taxon>Dothideomycetes incertae sedis</taxon>
        <taxon>Microthyriales</taxon>
        <taxon>Microthyriaceae</taxon>
        <taxon>Microthyrium</taxon>
    </lineage>
</organism>
<dbReference type="EMBL" id="MU004237">
    <property type="protein sequence ID" value="KAF2668000.1"/>
    <property type="molecule type" value="Genomic_DNA"/>
</dbReference>
<accession>A0A6A6U7R3</accession>